<dbReference type="InterPro" id="IPR038633">
    <property type="entry name" value="Rpn13/ADRM1_Pru_sf"/>
</dbReference>
<dbReference type="InterPro" id="IPR038108">
    <property type="entry name" value="RPN13_DEUBAD_sf"/>
</dbReference>
<dbReference type="GO" id="GO:0005737">
    <property type="term" value="C:cytoplasm"/>
    <property type="evidence" value="ECO:0007669"/>
    <property type="project" value="UniProtKB-SubCell"/>
</dbReference>
<evidence type="ECO:0000256" key="4">
    <source>
        <dbReference type="ARBA" id="ARBA00022942"/>
    </source>
</evidence>
<dbReference type="OrthoDB" id="340431at2759"/>
<reference evidence="9 10" key="1">
    <citation type="submission" date="2019-02" db="EMBL/GenBank/DDBJ databases">
        <title>Genome sequencing of the rare red list fungi Phellinidium pouzarii.</title>
        <authorList>
            <person name="Buettner E."/>
            <person name="Kellner H."/>
        </authorList>
    </citation>
    <scope>NUCLEOTIDE SEQUENCE [LARGE SCALE GENOMIC DNA]</scope>
    <source>
        <strain evidence="9 10">DSM 108285</strain>
    </source>
</reference>
<dbReference type="PROSITE" id="PS51917">
    <property type="entry name" value="PRU"/>
    <property type="match status" value="1"/>
</dbReference>
<feature type="domain" description="Pru" evidence="8">
    <location>
        <begin position="1"/>
        <end position="138"/>
    </location>
</feature>
<dbReference type="InterPro" id="IPR044867">
    <property type="entry name" value="DEUBAD_dom"/>
</dbReference>
<keyword evidence="10" id="KW-1185">Reference proteome</keyword>
<evidence type="ECO:0000256" key="3">
    <source>
        <dbReference type="ARBA" id="ARBA00022490"/>
    </source>
</evidence>
<dbReference type="Pfam" id="PF04683">
    <property type="entry name" value="Rpn13_ADRM1_Pru"/>
    <property type="match status" value="1"/>
</dbReference>
<feature type="domain" description="DEUBAD" evidence="7">
    <location>
        <begin position="193"/>
        <end position="301"/>
    </location>
</feature>
<evidence type="ECO:0000256" key="6">
    <source>
        <dbReference type="SAM" id="MobiDB-lite"/>
    </source>
</evidence>
<evidence type="ECO:0000313" key="10">
    <source>
        <dbReference type="Proteomes" id="UP000308199"/>
    </source>
</evidence>
<dbReference type="GO" id="GO:0005634">
    <property type="term" value="C:nucleus"/>
    <property type="evidence" value="ECO:0007669"/>
    <property type="project" value="UniProtKB-SubCell"/>
</dbReference>
<evidence type="ECO:0000256" key="1">
    <source>
        <dbReference type="ARBA" id="ARBA00004123"/>
    </source>
</evidence>
<dbReference type="PANTHER" id="PTHR12225:SF0">
    <property type="entry name" value="PROTEASOMAL UBIQUITIN RECEPTOR ADRM1"/>
    <property type="match status" value="1"/>
</dbReference>
<dbReference type="GO" id="GO:0070628">
    <property type="term" value="F:proteasome binding"/>
    <property type="evidence" value="ECO:0007669"/>
    <property type="project" value="TreeGrafter"/>
</dbReference>
<organism evidence="9 10">
    <name type="scientific">Phellinidium pouzarii</name>
    <dbReference type="NCBI Taxonomy" id="167371"/>
    <lineage>
        <taxon>Eukaryota</taxon>
        <taxon>Fungi</taxon>
        <taxon>Dikarya</taxon>
        <taxon>Basidiomycota</taxon>
        <taxon>Agaricomycotina</taxon>
        <taxon>Agaricomycetes</taxon>
        <taxon>Hymenochaetales</taxon>
        <taxon>Hymenochaetaceae</taxon>
        <taxon>Phellinidium</taxon>
    </lineage>
</organism>
<dbReference type="GO" id="GO:0008541">
    <property type="term" value="C:proteasome regulatory particle, lid subcomplex"/>
    <property type="evidence" value="ECO:0007669"/>
    <property type="project" value="TreeGrafter"/>
</dbReference>
<sequence length="316" mass="34298">MTSEPLLAFKAGRSQRREGTNFVDAMQTKGIISLHKEDDLLHFKWTNRLTGETEEDLILFPQDASFSKVSQAPGGRTYILKFMSSNQKHFSLPKVLASGLYWHTLSSLSNERLTDSKDKFTARDEEFARNVNVLLENPEGSLTWNIASGSSTNSQVPASEQAAASSVTSSLPQLNADQLARLRELVATMASEPAPVQPTVSLSDVLTVETLSPLFTNHPDLISALFPHLPPDLPMPPSEEVLQRVIASPQFQTAVGNFDQALHTGLLGGLVRGLGLPEEAGTGVEPFLRAVQDQARREGGGSNDSGASSRDEMETD</sequence>
<dbReference type="PANTHER" id="PTHR12225">
    <property type="entry name" value="ADHESION REGULATING MOLECULE 1 110 KDA CELL MEMBRANE GLYCOPROTEIN"/>
    <property type="match status" value="1"/>
</dbReference>
<gene>
    <name evidence="9" type="ORF">EW145_g1311</name>
</gene>
<dbReference type="Proteomes" id="UP000308199">
    <property type="component" value="Unassembled WGS sequence"/>
</dbReference>
<dbReference type="InterPro" id="IPR044868">
    <property type="entry name" value="Rpn13/ADRM1_Pru"/>
</dbReference>
<dbReference type="EMBL" id="SGPK01000035">
    <property type="protein sequence ID" value="THH10460.1"/>
    <property type="molecule type" value="Genomic_DNA"/>
</dbReference>
<dbReference type="PROSITE" id="PS51916">
    <property type="entry name" value="DEUBAD"/>
    <property type="match status" value="1"/>
</dbReference>
<dbReference type="Gene3D" id="2.30.29.70">
    <property type="entry name" value="Proteasomal ubiquitin receptor Rpn13/ADRM1"/>
    <property type="match status" value="1"/>
</dbReference>
<evidence type="ECO:0000256" key="2">
    <source>
        <dbReference type="ARBA" id="ARBA00004496"/>
    </source>
</evidence>
<evidence type="ECO:0000259" key="7">
    <source>
        <dbReference type="PROSITE" id="PS51916"/>
    </source>
</evidence>
<evidence type="ECO:0000259" key="8">
    <source>
        <dbReference type="PROSITE" id="PS51917"/>
    </source>
</evidence>
<dbReference type="InterPro" id="IPR006773">
    <property type="entry name" value="Rpn13/ADRM1"/>
</dbReference>
<comment type="subcellular location">
    <subcellularLocation>
        <location evidence="2">Cytoplasm</location>
    </subcellularLocation>
    <subcellularLocation>
        <location evidence="1">Nucleus</location>
    </subcellularLocation>
</comment>
<evidence type="ECO:0000313" key="9">
    <source>
        <dbReference type="EMBL" id="THH10460.1"/>
    </source>
</evidence>
<name>A0A4S4LKI1_9AGAM</name>
<evidence type="ECO:0000256" key="5">
    <source>
        <dbReference type="ARBA" id="ARBA00023242"/>
    </source>
</evidence>
<proteinExistence type="predicted"/>
<dbReference type="Pfam" id="PF16550">
    <property type="entry name" value="RPN13_C"/>
    <property type="match status" value="1"/>
</dbReference>
<dbReference type="GO" id="GO:0061133">
    <property type="term" value="F:endopeptidase activator activity"/>
    <property type="evidence" value="ECO:0007669"/>
    <property type="project" value="TreeGrafter"/>
</dbReference>
<feature type="region of interest" description="Disordered" evidence="6">
    <location>
        <begin position="287"/>
        <end position="316"/>
    </location>
</feature>
<comment type="caution">
    <text evidence="9">The sequence shown here is derived from an EMBL/GenBank/DDBJ whole genome shotgun (WGS) entry which is preliminary data.</text>
</comment>
<dbReference type="AlphaFoldDB" id="A0A4S4LKI1"/>
<keyword evidence="4" id="KW-0647">Proteasome</keyword>
<dbReference type="InterPro" id="IPR032368">
    <property type="entry name" value="RPN13_DEUBAD"/>
</dbReference>
<protein>
    <submittedName>
        <fullName evidence="9">Uncharacterized protein</fullName>
    </submittedName>
</protein>
<keyword evidence="3" id="KW-0963">Cytoplasm</keyword>
<keyword evidence="5" id="KW-0539">Nucleus</keyword>
<accession>A0A4S4LKI1</accession>
<dbReference type="Gene3D" id="1.10.2020.20">
    <property type="match status" value="1"/>
</dbReference>